<evidence type="ECO:0000313" key="5">
    <source>
        <dbReference type="Proteomes" id="UP001500449"/>
    </source>
</evidence>
<dbReference type="Gene3D" id="3.30.1330.120">
    <property type="entry name" value="2-methylcitrate dehydratase PrpD"/>
    <property type="match status" value="1"/>
</dbReference>
<protein>
    <submittedName>
        <fullName evidence="4">MmgE/PrpD family protein</fullName>
    </submittedName>
</protein>
<evidence type="ECO:0000259" key="3">
    <source>
        <dbReference type="Pfam" id="PF19305"/>
    </source>
</evidence>
<dbReference type="InterPro" id="IPR036148">
    <property type="entry name" value="MmgE/PrpD_sf"/>
</dbReference>
<dbReference type="InterPro" id="IPR045336">
    <property type="entry name" value="MmgE_PrpD_N"/>
</dbReference>
<dbReference type="PANTHER" id="PTHR16943">
    <property type="entry name" value="2-METHYLCITRATE DEHYDRATASE-RELATED"/>
    <property type="match status" value="1"/>
</dbReference>
<proteinExistence type="inferred from homology"/>
<reference evidence="4 5" key="1">
    <citation type="journal article" date="2019" name="Int. J. Syst. Evol. Microbiol.">
        <title>The Global Catalogue of Microorganisms (GCM) 10K type strain sequencing project: providing services to taxonomists for standard genome sequencing and annotation.</title>
        <authorList>
            <consortium name="The Broad Institute Genomics Platform"/>
            <consortium name="The Broad Institute Genome Sequencing Center for Infectious Disease"/>
            <person name="Wu L."/>
            <person name="Ma J."/>
        </authorList>
    </citation>
    <scope>NUCLEOTIDE SEQUENCE [LARGE SCALE GENOMIC DNA]</scope>
    <source>
        <strain evidence="4 5">JCM 16009</strain>
    </source>
</reference>
<dbReference type="EMBL" id="BAAAQK010000009">
    <property type="protein sequence ID" value="GAA1850917.1"/>
    <property type="molecule type" value="Genomic_DNA"/>
</dbReference>
<evidence type="ECO:0000256" key="1">
    <source>
        <dbReference type="ARBA" id="ARBA00006174"/>
    </source>
</evidence>
<dbReference type="RefSeq" id="WP_344417604.1">
    <property type="nucleotide sequence ID" value="NZ_BAAAQK010000009.1"/>
</dbReference>
<feature type="domain" description="MmgE/PrpD N-terminal" evidence="2">
    <location>
        <begin position="13"/>
        <end position="235"/>
    </location>
</feature>
<dbReference type="InterPro" id="IPR005656">
    <property type="entry name" value="MmgE_PrpD"/>
</dbReference>
<dbReference type="PANTHER" id="PTHR16943:SF8">
    <property type="entry name" value="2-METHYLCITRATE DEHYDRATASE"/>
    <property type="match status" value="1"/>
</dbReference>
<dbReference type="Pfam" id="PF03972">
    <property type="entry name" value="MmgE_PrpD_N"/>
    <property type="match status" value="1"/>
</dbReference>
<dbReference type="Pfam" id="PF19305">
    <property type="entry name" value="MmgE_PrpD_C"/>
    <property type="match status" value="1"/>
</dbReference>
<evidence type="ECO:0000313" key="4">
    <source>
        <dbReference type="EMBL" id="GAA1850917.1"/>
    </source>
</evidence>
<gene>
    <name evidence="4" type="ORF">GCM10009836_33570</name>
</gene>
<dbReference type="SUPFAM" id="SSF103378">
    <property type="entry name" value="2-methylcitrate dehydratase PrpD"/>
    <property type="match status" value="1"/>
</dbReference>
<keyword evidence="5" id="KW-1185">Reference proteome</keyword>
<name>A0ABN2N3Q9_9PSEU</name>
<sequence>MSATAVATDVATELGEWGSTLTWAGLPERIRADVRLTWLDTLGSLYLGRDHPEVRQLAEALGGSGDSPTVLGPRLGARDACLVNGLALGVDLLDGGNVASGGHVAGYIMPAVIAEAAARNDTLESALVGFLTGYEIACRIGSSQRLRPSLHPSGTWNVIGAAVAVARMRGAGPAELARTIALAANLTLTTSWDATVHGATVRDVYHGMPSHLGTLAADLALAGFTGGPRSVEVTFGELSSIAPFDREAATRGLGERWLLDETYTKIHPTCRSFHAALDAALLAFAELPPDIDLDGVEVTIGTEPFAFQQNIAVHSESDLAARESLPVSAALALVTGRLTPQQYRDGDYRAERVLGLAERLTVVCEPRATERSRPGWVRVQGSGLDVHRTVDIPAGNPGNLLPAAVVVDKFRGLAAPLLGDELETTVAELLTGPVDAPCLDVLKVDRWKA</sequence>
<comment type="caution">
    <text evidence="4">The sequence shown here is derived from an EMBL/GenBank/DDBJ whole genome shotgun (WGS) entry which is preliminary data.</text>
</comment>
<accession>A0ABN2N3Q9</accession>
<comment type="similarity">
    <text evidence="1">Belongs to the PrpD family.</text>
</comment>
<dbReference type="InterPro" id="IPR042183">
    <property type="entry name" value="MmgE/PrpD_sf_1"/>
</dbReference>
<feature type="domain" description="MmgE/PrpD C-terminal" evidence="3">
    <location>
        <begin position="267"/>
        <end position="422"/>
    </location>
</feature>
<dbReference type="InterPro" id="IPR045337">
    <property type="entry name" value="MmgE_PrpD_C"/>
</dbReference>
<evidence type="ECO:0000259" key="2">
    <source>
        <dbReference type="Pfam" id="PF03972"/>
    </source>
</evidence>
<dbReference type="Proteomes" id="UP001500449">
    <property type="component" value="Unassembled WGS sequence"/>
</dbReference>
<dbReference type="Gene3D" id="1.10.4100.10">
    <property type="entry name" value="2-methylcitrate dehydratase PrpD"/>
    <property type="match status" value="1"/>
</dbReference>
<dbReference type="InterPro" id="IPR042188">
    <property type="entry name" value="MmgE/PrpD_sf_2"/>
</dbReference>
<organism evidence="4 5">
    <name type="scientific">Pseudonocardia ailaonensis</name>
    <dbReference type="NCBI Taxonomy" id="367279"/>
    <lineage>
        <taxon>Bacteria</taxon>
        <taxon>Bacillati</taxon>
        <taxon>Actinomycetota</taxon>
        <taxon>Actinomycetes</taxon>
        <taxon>Pseudonocardiales</taxon>
        <taxon>Pseudonocardiaceae</taxon>
        <taxon>Pseudonocardia</taxon>
    </lineage>
</organism>